<organism evidence="2 3">
    <name type="scientific">Parabacteroides merdae</name>
    <dbReference type="NCBI Taxonomy" id="46503"/>
    <lineage>
        <taxon>Bacteria</taxon>
        <taxon>Pseudomonadati</taxon>
        <taxon>Bacteroidota</taxon>
        <taxon>Bacteroidia</taxon>
        <taxon>Bacteroidales</taxon>
        <taxon>Tannerellaceae</taxon>
        <taxon>Parabacteroides</taxon>
    </lineage>
</organism>
<gene>
    <name evidence="2" type="primary">lptC</name>
    <name evidence="2" type="ORF">DXB61_11425</name>
</gene>
<name>A0AB37LU52_9BACT</name>
<dbReference type="GO" id="GO:0005886">
    <property type="term" value="C:plasma membrane"/>
    <property type="evidence" value="ECO:0007669"/>
    <property type="project" value="InterPro"/>
</dbReference>
<dbReference type="NCBIfam" id="TIGR04409">
    <property type="entry name" value="LptC_YrbK"/>
    <property type="match status" value="1"/>
</dbReference>
<dbReference type="AlphaFoldDB" id="A0AB37LU52"/>
<dbReference type="Pfam" id="PF06835">
    <property type="entry name" value="LptC"/>
    <property type="match status" value="1"/>
</dbReference>
<protein>
    <submittedName>
        <fullName evidence="2">LPS export ABC transporter periplasmic protein LptC</fullName>
    </submittedName>
</protein>
<accession>A0AB37LU52</accession>
<dbReference type="Proteomes" id="UP000261088">
    <property type="component" value="Unassembled WGS sequence"/>
</dbReference>
<dbReference type="RefSeq" id="WP_005646520.1">
    <property type="nucleotide sequence ID" value="NZ_JADNJN010000286.1"/>
</dbReference>
<dbReference type="Gene3D" id="2.60.450.10">
    <property type="entry name" value="Lipopolysaccharide (LPS) transport protein A like domain"/>
    <property type="match status" value="1"/>
</dbReference>
<keyword evidence="1" id="KW-0812">Transmembrane</keyword>
<evidence type="ECO:0000256" key="1">
    <source>
        <dbReference type="SAM" id="Phobius"/>
    </source>
</evidence>
<keyword evidence="1" id="KW-0472">Membrane</keyword>
<comment type="caution">
    <text evidence="2">The sequence shown here is derived from an EMBL/GenBank/DDBJ whole genome shotgun (WGS) entry which is preliminary data.</text>
</comment>
<dbReference type="InterPro" id="IPR026265">
    <property type="entry name" value="LptC"/>
</dbReference>
<evidence type="ECO:0000313" key="2">
    <source>
        <dbReference type="EMBL" id="RGN51120.1"/>
    </source>
</evidence>
<dbReference type="InterPro" id="IPR010664">
    <property type="entry name" value="LipoPS_assembly_LptC-rel"/>
</dbReference>
<sequence>MIKNRFLCKTNEQGITTIFVVVVMLLLFTASCNGDNKEVVVVAFDPETTYTLRTTDYTTQFSDSGITRYRAIAKEFLKFDKAKEPFSYFPEGIYVEKFDTLFNIEASLKADTAYNYEKKGLWKLIGNVRVENLEGKKFETSLLFWDQKEEKVYSDKYIRIQEDDKIITGIGFESNQNMTQYKIFNSQGVFPVSESVTTDSAQNIVPVDSMSIAANPAMETVPQKQSVQKEKVVPRKLVPAEMDKTK</sequence>
<evidence type="ECO:0000313" key="3">
    <source>
        <dbReference type="Proteomes" id="UP000261088"/>
    </source>
</evidence>
<dbReference type="PROSITE" id="PS51257">
    <property type="entry name" value="PROKAR_LIPOPROTEIN"/>
    <property type="match status" value="1"/>
</dbReference>
<reference evidence="2 3" key="1">
    <citation type="submission" date="2018-08" db="EMBL/GenBank/DDBJ databases">
        <title>A genome reference for cultivated species of the human gut microbiota.</title>
        <authorList>
            <person name="Zou Y."/>
            <person name="Xue W."/>
            <person name="Luo G."/>
        </authorList>
    </citation>
    <scope>NUCLEOTIDE SEQUENCE [LARGE SCALE GENOMIC DNA]</scope>
    <source>
        <strain evidence="2 3">OM05-11AA</strain>
    </source>
</reference>
<keyword evidence="1" id="KW-1133">Transmembrane helix</keyword>
<proteinExistence type="predicted"/>
<feature type="transmembrane region" description="Helical" evidence="1">
    <location>
        <begin position="12"/>
        <end position="30"/>
    </location>
</feature>
<dbReference type="GO" id="GO:0015221">
    <property type="term" value="F:lipopolysaccharide transmembrane transporter activity"/>
    <property type="evidence" value="ECO:0007669"/>
    <property type="project" value="InterPro"/>
</dbReference>
<dbReference type="EMBL" id="QSUP01000012">
    <property type="protein sequence ID" value="RGN51120.1"/>
    <property type="molecule type" value="Genomic_DNA"/>
</dbReference>